<keyword evidence="1" id="KW-0812">Transmembrane</keyword>
<gene>
    <name evidence="2" type="ORF">CLV96_2120</name>
</gene>
<evidence type="ECO:0000256" key="1">
    <source>
        <dbReference type="SAM" id="Phobius"/>
    </source>
</evidence>
<evidence type="ECO:0000313" key="3">
    <source>
        <dbReference type="Proteomes" id="UP000294684"/>
    </source>
</evidence>
<name>A0A4R8MU73_LEPME</name>
<dbReference type="Proteomes" id="UP000294684">
    <property type="component" value="Unassembled WGS sequence"/>
</dbReference>
<organism evidence="2 3">
    <name type="scientific">Leptospira meyeri</name>
    <dbReference type="NCBI Taxonomy" id="29508"/>
    <lineage>
        <taxon>Bacteria</taxon>
        <taxon>Pseudomonadati</taxon>
        <taxon>Spirochaetota</taxon>
        <taxon>Spirochaetia</taxon>
        <taxon>Leptospirales</taxon>
        <taxon>Leptospiraceae</taxon>
        <taxon>Leptospira</taxon>
    </lineage>
</organism>
<protein>
    <submittedName>
        <fullName evidence="2">Uncharacterized protein</fullName>
    </submittedName>
</protein>
<accession>A0A4R8MU73</accession>
<keyword evidence="1" id="KW-0472">Membrane</keyword>
<proteinExistence type="predicted"/>
<comment type="caution">
    <text evidence="2">The sequence shown here is derived from an EMBL/GenBank/DDBJ whole genome shotgun (WGS) entry which is preliminary data.</text>
</comment>
<keyword evidence="1" id="KW-1133">Transmembrane helix</keyword>
<dbReference type="RefSeq" id="WP_004785416.1">
    <property type="nucleotide sequence ID" value="NZ_RQGE01000010.1"/>
</dbReference>
<evidence type="ECO:0000313" key="2">
    <source>
        <dbReference type="EMBL" id="TDY73099.1"/>
    </source>
</evidence>
<feature type="transmembrane region" description="Helical" evidence="1">
    <location>
        <begin position="92"/>
        <end position="111"/>
    </location>
</feature>
<feature type="transmembrane region" description="Helical" evidence="1">
    <location>
        <begin position="12"/>
        <end position="33"/>
    </location>
</feature>
<keyword evidence="3" id="KW-1185">Reference proteome</keyword>
<dbReference type="EMBL" id="SORO01000001">
    <property type="protein sequence ID" value="TDY73099.1"/>
    <property type="molecule type" value="Genomic_DNA"/>
</dbReference>
<feature type="transmembrane region" description="Helical" evidence="1">
    <location>
        <begin position="48"/>
        <end position="71"/>
    </location>
</feature>
<reference evidence="2 3" key="1">
    <citation type="submission" date="2019-03" db="EMBL/GenBank/DDBJ databases">
        <title>Genomic Encyclopedia of Archaeal and Bacterial Type Strains, Phase II (KMG-II): from individual species to whole genera.</title>
        <authorList>
            <person name="Goeker M."/>
        </authorList>
    </citation>
    <scope>NUCLEOTIDE SEQUENCE [LARGE SCALE GENOMIC DNA]</scope>
    <source>
        <strain evidence="2 3">DSM 21537</strain>
    </source>
</reference>
<sequence length="129" mass="14869">MSSSSKPSLFHRFLGFYFRLICILSVDLIVTIINGRVLGLTSIYEKPVVTLIGMGVILLLFFFLFSIIDRLTKIVLKMTVEMGNLLVFRKTAVFLILCGISFGIYIFYYHAWFGEWPKIQFGSFLIKNH</sequence>
<dbReference type="OrthoDB" id="331960at2"/>
<dbReference type="AlphaFoldDB" id="A0A4R8MU73"/>
<dbReference type="GeneID" id="79827417"/>